<dbReference type="SUPFAM" id="SSF53474">
    <property type="entry name" value="alpha/beta-Hydrolases"/>
    <property type="match status" value="1"/>
</dbReference>
<dbReference type="InterPro" id="IPR029058">
    <property type="entry name" value="AB_hydrolase_fold"/>
</dbReference>
<dbReference type="Proteomes" id="UP001209885">
    <property type="component" value="Unassembled WGS sequence"/>
</dbReference>
<dbReference type="Gene3D" id="3.40.50.1820">
    <property type="entry name" value="alpha/beta hydrolase"/>
    <property type="match status" value="1"/>
</dbReference>
<protein>
    <submittedName>
        <fullName evidence="1">Alpha/beta hydrolase-fold protein</fullName>
    </submittedName>
</protein>
<keyword evidence="1" id="KW-0378">Hydrolase</keyword>
<evidence type="ECO:0000313" key="1">
    <source>
        <dbReference type="EMBL" id="MCX2745356.1"/>
    </source>
</evidence>
<accession>A0ABT3RV13</accession>
<dbReference type="PANTHER" id="PTHR48098">
    <property type="entry name" value="ENTEROCHELIN ESTERASE-RELATED"/>
    <property type="match status" value="1"/>
</dbReference>
<dbReference type="Pfam" id="PF00756">
    <property type="entry name" value="Esterase"/>
    <property type="match status" value="1"/>
</dbReference>
<evidence type="ECO:0000313" key="2">
    <source>
        <dbReference type="Proteomes" id="UP001209885"/>
    </source>
</evidence>
<dbReference type="InterPro" id="IPR000801">
    <property type="entry name" value="Esterase-like"/>
</dbReference>
<dbReference type="RefSeq" id="WP_266057922.1">
    <property type="nucleotide sequence ID" value="NZ_JAPFQN010000009.1"/>
</dbReference>
<gene>
    <name evidence="1" type="ORF">OO013_15870</name>
</gene>
<dbReference type="InterPro" id="IPR050583">
    <property type="entry name" value="Mycobacterial_A85_antigen"/>
</dbReference>
<comment type="caution">
    <text evidence="1">The sequence shown here is derived from an EMBL/GenBank/DDBJ whole genome shotgun (WGS) entry which is preliminary data.</text>
</comment>
<dbReference type="GO" id="GO:0016787">
    <property type="term" value="F:hydrolase activity"/>
    <property type="evidence" value="ECO:0007669"/>
    <property type="project" value="UniProtKB-KW"/>
</dbReference>
<proteinExistence type="predicted"/>
<organism evidence="1 2">
    <name type="scientific">Mangrovivirga halotolerans</name>
    <dbReference type="NCBI Taxonomy" id="2993936"/>
    <lineage>
        <taxon>Bacteria</taxon>
        <taxon>Pseudomonadati</taxon>
        <taxon>Bacteroidota</taxon>
        <taxon>Cytophagia</taxon>
        <taxon>Cytophagales</taxon>
        <taxon>Mangrovivirgaceae</taxon>
        <taxon>Mangrovivirga</taxon>
    </lineage>
</organism>
<sequence>MKNFISILIFITCFNGVYTQSTNIKIVKDSIYSETLRNKAGNSLKRSVTVYLPPGYENSEKNYPVIYFLHGFLVNDHINSMWFNTAKKLEYAFNKEKIRPFIMVIVDQYTLFRGSFYTNSSLTGNWEDFTTKDLASYMDKNYRTIPDRNSRGIAGWSMGGFGAIKLGMKHPDIFGTVYALSPATLDLVRELGIHGEGYKQVNNIENRELLIDGYNYMYPNIIVAMGRAFTPNMDNPPFYADLPYTLENKTVKIHPEIISEWKKNMPIYMIENNIENLKSLNAIKLDWGRNDFHKHIPESSKAFSMKLEQYGIDHYAEEYIGDHGNKLWTLDGRVINDMLPFFDQFLTFESDKL</sequence>
<dbReference type="EMBL" id="JAPFQN010000009">
    <property type="protein sequence ID" value="MCX2745356.1"/>
    <property type="molecule type" value="Genomic_DNA"/>
</dbReference>
<keyword evidence="2" id="KW-1185">Reference proteome</keyword>
<name>A0ABT3RV13_9BACT</name>
<reference evidence="1 2" key="1">
    <citation type="submission" date="2022-11" db="EMBL/GenBank/DDBJ databases">
        <title>The characterization of three novel Bacteroidetes species and genomic analysis of their roles in tidal elemental geochemical cycles.</title>
        <authorList>
            <person name="Ma K."/>
        </authorList>
    </citation>
    <scope>NUCLEOTIDE SEQUENCE [LARGE SCALE GENOMIC DNA]</scope>
    <source>
        <strain evidence="1 2">M17</strain>
    </source>
</reference>